<dbReference type="PANTHER" id="PTHR20371">
    <property type="entry name" value="ENOLASE-PHOSPHATASE E1"/>
    <property type="match status" value="1"/>
</dbReference>
<dbReference type="InterPro" id="IPR006439">
    <property type="entry name" value="HAD-SF_hydro_IA"/>
</dbReference>
<dbReference type="Pfam" id="PF00702">
    <property type="entry name" value="Hydrolase"/>
    <property type="match status" value="1"/>
</dbReference>
<gene>
    <name evidence="6 7" type="primary">UTR4</name>
    <name evidence="7" type="ORF">IWQ62_000444</name>
</gene>
<dbReference type="EC" id="3.1.3.77" evidence="6"/>
<evidence type="ECO:0000256" key="3">
    <source>
        <dbReference type="ARBA" id="ARBA00022801"/>
    </source>
</evidence>
<dbReference type="FunFam" id="3.40.50.1000:FF:000079">
    <property type="entry name" value="Enolase-phosphatase E1"/>
    <property type="match status" value="1"/>
</dbReference>
<dbReference type="GO" id="GO:0005737">
    <property type="term" value="C:cytoplasm"/>
    <property type="evidence" value="ECO:0007669"/>
    <property type="project" value="UniProtKB-SubCell"/>
</dbReference>
<feature type="binding site" evidence="6">
    <location>
        <position position="215"/>
    </location>
    <ligand>
        <name>Mg(2+)</name>
        <dbReference type="ChEBI" id="CHEBI:18420"/>
    </ligand>
</feature>
<keyword evidence="6" id="KW-0539">Nucleus</keyword>
<comment type="pathway">
    <text evidence="6">Amino-acid biosynthesis; L-methionine biosynthesis via salvage pathway; L-methionine from S-methyl-5-thio-alpha-D-ribose 1-phosphate: step 4/6.</text>
</comment>
<dbReference type="InterPro" id="IPR023214">
    <property type="entry name" value="HAD_sf"/>
</dbReference>
<dbReference type="Proteomes" id="UP001150925">
    <property type="component" value="Unassembled WGS sequence"/>
</dbReference>
<evidence type="ECO:0000256" key="6">
    <source>
        <dbReference type="HAMAP-Rule" id="MF_03117"/>
    </source>
</evidence>
<dbReference type="NCBIfam" id="TIGR01549">
    <property type="entry name" value="HAD-SF-IA-v1"/>
    <property type="match status" value="1"/>
</dbReference>
<dbReference type="SFLD" id="SFLDF00044">
    <property type="entry name" value="enolase-phosphatase"/>
    <property type="match status" value="1"/>
</dbReference>
<dbReference type="GO" id="GO:0005634">
    <property type="term" value="C:nucleus"/>
    <property type="evidence" value="ECO:0007669"/>
    <property type="project" value="UniProtKB-SubCell"/>
</dbReference>
<keyword evidence="6" id="KW-0963">Cytoplasm</keyword>
<dbReference type="HAMAP" id="MF_03117">
    <property type="entry name" value="Salvage_MtnC_euk"/>
    <property type="match status" value="1"/>
</dbReference>
<comment type="similarity">
    <text evidence="6">Belongs to the HAD-like hydrolase superfamily. MasA/MtnC family.</text>
</comment>
<dbReference type="OrthoDB" id="272500at2759"/>
<comment type="catalytic activity">
    <reaction evidence="6">
        <text>5-methylsulfanyl-2,3-dioxopentyl phosphate + H2O = 1,2-dihydroxy-5-(methylsulfanyl)pent-1-en-3-one + phosphate</text>
        <dbReference type="Rhea" id="RHEA:21700"/>
        <dbReference type="ChEBI" id="CHEBI:15377"/>
        <dbReference type="ChEBI" id="CHEBI:43474"/>
        <dbReference type="ChEBI" id="CHEBI:49252"/>
        <dbReference type="ChEBI" id="CHEBI:58828"/>
        <dbReference type="EC" id="3.1.3.77"/>
    </reaction>
</comment>
<reference evidence="7" key="1">
    <citation type="submission" date="2022-07" db="EMBL/GenBank/DDBJ databases">
        <title>Phylogenomic reconstructions and comparative analyses of Kickxellomycotina fungi.</title>
        <authorList>
            <person name="Reynolds N.K."/>
            <person name="Stajich J.E."/>
            <person name="Barry K."/>
            <person name="Grigoriev I.V."/>
            <person name="Crous P."/>
            <person name="Smith M.E."/>
        </authorList>
    </citation>
    <scope>NUCLEOTIDE SEQUENCE</scope>
    <source>
        <strain evidence="7">RSA 1196</strain>
    </source>
</reference>
<proteinExistence type="inferred from homology"/>
<evidence type="ECO:0000256" key="4">
    <source>
        <dbReference type="ARBA" id="ARBA00022842"/>
    </source>
</evidence>
<dbReference type="HAMAP" id="MF_01681">
    <property type="entry name" value="Salvage_MtnC"/>
    <property type="match status" value="1"/>
</dbReference>
<dbReference type="Gene3D" id="1.10.720.60">
    <property type="match status" value="1"/>
</dbReference>
<keyword evidence="8" id="KW-1185">Reference proteome</keyword>
<evidence type="ECO:0000256" key="5">
    <source>
        <dbReference type="ARBA" id="ARBA00023167"/>
    </source>
</evidence>
<comment type="caution">
    <text evidence="7">The sequence shown here is derived from an EMBL/GenBank/DDBJ whole genome shotgun (WGS) entry which is preliminary data.</text>
</comment>
<evidence type="ECO:0000256" key="2">
    <source>
        <dbReference type="ARBA" id="ARBA00022723"/>
    </source>
</evidence>
<dbReference type="EMBL" id="JANBPY010000029">
    <property type="protein sequence ID" value="KAJ1969719.1"/>
    <property type="molecule type" value="Genomic_DNA"/>
</dbReference>
<dbReference type="SUPFAM" id="SSF56784">
    <property type="entry name" value="HAD-like"/>
    <property type="match status" value="1"/>
</dbReference>
<evidence type="ECO:0000256" key="1">
    <source>
        <dbReference type="ARBA" id="ARBA00022605"/>
    </source>
</evidence>
<dbReference type="SFLD" id="SFLDS00003">
    <property type="entry name" value="Haloacid_Dehalogenase"/>
    <property type="match status" value="1"/>
</dbReference>
<dbReference type="NCBIfam" id="TIGR01691">
    <property type="entry name" value="enolase-ppase"/>
    <property type="match status" value="1"/>
</dbReference>
<feature type="binding site" evidence="6">
    <location>
        <position position="20"/>
    </location>
    <ligand>
        <name>Mg(2+)</name>
        <dbReference type="ChEBI" id="CHEBI:18420"/>
    </ligand>
</feature>
<dbReference type="InterPro" id="IPR036412">
    <property type="entry name" value="HAD-like_sf"/>
</dbReference>
<comment type="cofactor">
    <cofactor evidence="6">
        <name>Mg(2+)</name>
        <dbReference type="ChEBI" id="CHEBI:18420"/>
    </cofactor>
    <text evidence="6">Binds 1 Mg(2+) ion per subunit.</text>
</comment>
<name>A0A9W8AX09_9FUNG</name>
<dbReference type="GO" id="GO:0000287">
    <property type="term" value="F:magnesium ion binding"/>
    <property type="evidence" value="ECO:0007669"/>
    <property type="project" value="UniProtKB-UniRule"/>
</dbReference>
<dbReference type="InterPro" id="IPR027511">
    <property type="entry name" value="ENOPH1_eukaryotes"/>
</dbReference>
<feature type="binding site" evidence="6">
    <location>
        <position position="18"/>
    </location>
    <ligand>
        <name>Mg(2+)</name>
        <dbReference type="ChEBI" id="CHEBI:18420"/>
    </ligand>
</feature>
<dbReference type="AlphaFoldDB" id="A0A9W8AX09"/>
<keyword evidence="5 6" id="KW-0486">Methionine biosynthesis</keyword>
<feature type="binding site" evidence="6">
    <location>
        <begin position="156"/>
        <end position="157"/>
    </location>
    <ligand>
        <name>substrate</name>
    </ligand>
</feature>
<protein>
    <recommendedName>
        <fullName evidence="6">Enolase-phosphatase E1</fullName>
        <ecNumber evidence="6">3.1.3.77</ecNumber>
    </recommendedName>
    <alternativeName>
        <fullName evidence="6">2,3-diketo-5-methylthio-1-phosphopentane phosphatase</fullName>
    </alternativeName>
</protein>
<dbReference type="Gene3D" id="3.40.50.1000">
    <property type="entry name" value="HAD superfamily/HAD-like"/>
    <property type="match status" value="1"/>
</dbReference>
<comment type="pathway">
    <text evidence="6">Amino-acid biosynthesis; L-methionine biosynthesis via salvage pathway; L-methionine from S-methyl-5-thio-alpha-D-ribose 1-phosphate: step 3/6.</text>
</comment>
<comment type="subcellular location">
    <subcellularLocation>
        <location evidence="6">Cytoplasm</location>
    </subcellularLocation>
    <subcellularLocation>
        <location evidence="6">Nucleus</location>
    </subcellularLocation>
</comment>
<organism evidence="7 8">
    <name type="scientific">Dispira parvispora</name>
    <dbReference type="NCBI Taxonomy" id="1520584"/>
    <lineage>
        <taxon>Eukaryota</taxon>
        <taxon>Fungi</taxon>
        <taxon>Fungi incertae sedis</taxon>
        <taxon>Zoopagomycota</taxon>
        <taxon>Kickxellomycotina</taxon>
        <taxon>Dimargaritomycetes</taxon>
        <taxon>Dimargaritales</taxon>
        <taxon>Dimargaritaceae</taxon>
        <taxon>Dispira</taxon>
    </lineage>
</organism>
<comment type="subunit">
    <text evidence="6">Monomer.</text>
</comment>
<comment type="function">
    <text evidence="6">Bifunctional enzyme that catalyzes the enolization of 2,3-diketo-5-methylthiopentyl-1-phosphate (DK-MTP-1-P) into the intermediate 2-hydroxy-3-keto-5-methylthiopentenyl-1-phosphate (HK-MTPenyl-1-P), which is then dephosphorylated to form the acireductone 1,2-dihydroxy-3-keto-5-methylthiopentene (DHK-MTPene).</text>
</comment>
<keyword evidence="1 6" id="KW-0028">Amino-acid biosynthesis</keyword>
<dbReference type="SFLD" id="SFLDG01129">
    <property type="entry name" value="C1.5:_HAD__Beta-PGM__Phosphata"/>
    <property type="match status" value="1"/>
</dbReference>
<dbReference type="InterPro" id="IPR023943">
    <property type="entry name" value="Enolase-ppase_E1"/>
</dbReference>
<feature type="binding site" evidence="6">
    <location>
        <position position="190"/>
    </location>
    <ligand>
        <name>substrate</name>
    </ligand>
</feature>
<evidence type="ECO:0000313" key="8">
    <source>
        <dbReference type="Proteomes" id="UP001150925"/>
    </source>
</evidence>
<dbReference type="SFLD" id="SFLDG01133">
    <property type="entry name" value="C1.5.4:_Enolase-phosphatase_Li"/>
    <property type="match status" value="1"/>
</dbReference>
<dbReference type="PANTHER" id="PTHR20371:SF1">
    <property type="entry name" value="ENOLASE-PHOSPHATASE E1"/>
    <property type="match status" value="1"/>
</dbReference>
<keyword evidence="3 6" id="KW-0378">Hydrolase</keyword>
<sequence length="259" mass="28955">MAPTPVSYPKPYEAVVLDIEGTTTPITFVHQVLFPYILEHAQFFLETHWDDSTCQNYLAGLAKQNTEDIQQGLTDIPTIVNLTDPAIPKAKKIKTVVANIRYQMQQDRKIKALKDFQGYMWKDGYYSGDLKATVYEDVIDALRTWHERGVPVYIYSSGSVPAQKLLFGYSDHGDLTHYLHGYYDTSVGSKLAPESYQVIAGNIGREPANVLFVSDNPKEIQAAEATGMQVVISLRPGNALIADDVLQRYLTITSFASLL</sequence>
<dbReference type="GO" id="GO:0043874">
    <property type="term" value="F:acireductone synthase activity"/>
    <property type="evidence" value="ECO:0007669"/>
    <property type="project" value="UniProtKB-EC"/>
</dbReference>
<evidence type="ECO:0000313" key="7">
    <source>
        <dbReference type="EMBL" id="KAJ1969719.1"/>
    </source>
</evidence>
<accession>A0A9W8AX09</accession>
<dbReference type="GO" id="GO:0019509">
    <property type="term" value="P:L-methionine salvage from methylthioadenosine"/>
    <property type="evidence" value="ECO:0007669"/>
    <property type="project" value="UniProtKB-UniRule"/>
</dbReference>
<keyword evidence="4 6" id="KW-0460">Magnesium</keyword>
<dbReference type="CDD" id="cd01629">
    <property type="entry name" value="HAD_EP"/>
    <property type="match status" value="1"/>
</dbReference>
<keyword evidence="2 6" id="KW-0479">Metal-binding</keyword>